<evidence type="ECO:0000313" key="2">
    <source>
        <dbReference type="EMBL" id="EKD65956.1"/>
    </source>
</evidence>
<dbReference type="Gene3D" id="2.40.40.10">
    <property type="entry name" value="RlpA-like domain"/>
    <property type="match status" value="1"/>
</dbReference>
<feature type="coiled-coil region" evidence="1">
    <location>
        <begin position="70"/>
        <end position="97"/>
    </location>
</feature>
<dbReference type="AlphaFoldDB" id="K2AW72"/>
<organism evidence="2">
    <name type="scientific">uncultured bacterium</name>
    <name type="common">gcode 4</name>
    <dbReference type="NCBI Taxonomy" id="1234023"/>
    <lineage>
        <taxon>Bacteria</taxon>
        <taxon>environmental samples</taxon>
    </lineage>
</organism>
<accession>K2AW72</accession>
<gene>
    <name evidence="2" type="ORF">ACD_49C00074G0033</name>
</gene>
<keyword evidence="1" id="KW-0175">Coiled coil</keyword>
<evidence type="ECO:0000256" key="1">
    <source>
        <dbReference type="SAM" id="Coils"/>
    </source>
</evidence>
<protein>
    <recommendedName>
        <fullName evidence="3">RlpA-like protein double-psi beta-barrel domain-containing protein</fullName>
    </recommendedName>
</protein>
<proteinExistence type="predicted"/>
<dbReference type="EMBL" id="AMFJ01021660">
    <property type="protein sequence ID" value="EKD65956.1"/>
    <property type="molecule type" value="Genomic_DNA"/>
</dbReference>
<reference evidence="2" key="1">
    <citation type="journal article" date="2012" name="Science">
        <title>Fermentation, hydrogen, and sulfur metabolism in multiple uncultivated bacterial phyla.</title>
        <authorList>
            <person name="Wrighton K.C."/>
            <person name="Thomas B.C."/>
            <person name="Sharon I."/>
            <person name="Miller C.S."/>
            <person name="Castelle C.J."/>
            <person name="VerBerkmoes N.C."/>
            <person name="Wilkins M.J."/>
            <person name="Hettich R.L."/>
            <person name="Lipton M.S."/>
            <person name="Williams K.H."/>
            <person name="Long P.E."/>
            <person name="Banfield J.F."/>
        </authorList>
    </citation>
    <scope>NUCLEOTIDE SEQUENCE [LARGE SCALE GENOMIC DNA]</scope>
</reference>
<sequence>MCSETSALGAKKFIWLILIFLFSVSHANNDNFINKINLSNNKVSYIYNKIADKLDKNITLNKDNFKEDDLNILKQEINIFNENFKNLQENVEDKDRTNWKINIENIKASINKINSLITEKKPKFKTIKNKLDKIEIQKNNKELKWKYWELMYYNDSFEGKHTSAWNIFSQEFFSAAKCGTPLNTLTQVILNQKSLLIKVNDRPSCSRFPNLIDLSTNAFDPLYRRYAGKQKWEYIELQAIGKDYYKRYIPVNFFKNAGISVSLKTPNSFIWNETFNLIWNSPKTLSYLNLTLISPKSEKTIYSKKDLKWGFLFSIPLNQIWTYRISFSSPFWTSPEFEIYNFSPLILNWKKLFPNTDNISLLSEIQILNEPAETEKNRLRFVIWNNNVNSIHFSQDSKNLDFYSVWDIVIFEDSLNIFDSSKPIKIQAFSSKTLTNFSLDSYSLPVKIFSGEFVR</sequence>
<comment type="caution">
    <text evidence="2">The sequence shown here is derived from an EMBL/GenBank/DDBJ whole genome shotgun (WGS) entry which is preliminary data.</text>
</comment>
<name>K2AW72_9BACT</name>
<dbReference type="InterPro" id="IPR036908">
    <property type="entry name" value="RlpA-like_sf"/>
</dbReference>
<evidence type="ECO:0008006" key="3">
    <source>
        <dbReference type="Google" id="ProtNLM"/>
    </source>
</evidence>